<accession>A0ABQ1GUF2</accession>
<dbReference type="InterPro" id="IPR050090">
    <property type="entry name" value="Tyrosine_recombinase_XerCD"/>
</dbReference>
<dbReference type="Gene3D" id="1.10.150.130">
    <property type="match status" value="1"/>
</dbReference>
<name>A0ABQ1GUF2_9SPHN</name>
<evidence type="ECO:0000313" key="9">
    <source>
        <dbReference type="Proteomes" id="UP000618591"/>
    </source>
</evidence>
<dbReference type="CDD" id="cd01184">
    <property type="entry name" value="INT_C_like_1"/>
    <property type="match status" value="1"/>
</dbReference>
<dbReference type="InterPro" id="IPR046668">
    <property type="entry name" value="DUF6538"/>
</dbReference>
<dbReference type="Gene3D" id="1.10.443.10">
    <property type="entry name" value="Intergrase catalytic core"/>
    <property type="match status" value="1"/>
</dbReference>
<evidence type="ECO:0000256" key="3">
    <source>
        <dbReference type="ARBA" id="ARBA00023125"/>
    </source>
</evidence>
<proteinExistence type="inferred from homology"/>
<keyword evidence="9" id="KW-1185">Reference proteome</keyword>
<evidence type="ECO:0000256" key="1">
    <source>
        <dbReference type="ARBA" id="ARBA00008857"/>
    </source>
</evidence>
<dbReference type="RefSeq" id="WP_188447238.1">
    <property type="nucleotide sequence ID" value="NZ_BMDW01000011.1"/>
</dbReference>
<evidence type="ECO:0000256" key="2">
    <source>
        <dbReference type="ARBA" id="ARBA00022908"/>
    </source>
</evidence>
<dbReference type="InterPro" id="IPR011010">
    <property type="entry name" value="DNA_brk_join_enz"/>
</dbReference>
<dbReference type="SUPFAM" id="SSF56349">
    <property type="entry name" value="DNA breaking-rejoining enzymes"/>
    <property type="match status" value="1"/>
</dbReference>
<dbReference type="EMBL" id="BMDW01000011">
    <property type="protein sequence ID" value="GGA50623.1"/>
    <property type="molecule type" value="Genomic_DNA"/>
</dbReference>
<protein>
    <recommendedName>
        <fullName evidence="7">Core-binding (CB) domain-containing protein</fullName>
    </recommendedName>
</protein>
<sequence length="529" mass="58887">MCNYLDKVGSTYYFRRAVPDGVRPFIRTASGAARTEWKFSLHTKDRDTAKRLVPSHTLATDAQIDAARAQAQSAQQAPQAVPQALSPRAEAMAAATWEARLESEQADSRELAAQDHRREDVAGLIAFLEGRLRGSTAEMPRGLRAFRYILDGVNFDRDLLKDKLLIAKALPGARVSGTPAQTDEHTDAAPISDGAPTGRGTMLDTTIVDLWAAERKPVQKGIDTHRAVARWFYEREGQIPVDQITRKHVLSFKDKLVAEGQSPANINMKLSRLRTLLKWAFNNDHAAANVAEGITIKDTDRARNKRLPFDLPALRQIFSGPVHANGARPAGGKGEAAYWLPLLALFTGARLEELGQLRPSDVAQMDYPDADGGDQRGWFIRLTEDRKDDAETDTRLKNADSERIVPLHPELERLGFIDFVEAAIVANTARLFPMLKPNVYGRLSAKWGEWFGPYMRTTCGITDKRMVFHSFRHTFKHYARSADIIEGVQRQIMGHSPGDTADEYGNRYPLHRLVAGMATYRVPGLNIGV</sequence>
<dbReference type="PANTHER" id="PTHR30349:SF41">
    <property type="entry name" value="INTEGRASE_RECOMBINASE PROTEIN MJ0367-RELATED"/>
    <property type="match status" value="1"/>
</dbReference>
<gene>
    <name evidence="8" type="ORF">GCM10011395_21260</name>
</gene>
<dbReference type="PANTHER" id="PTHR30349">
    <property type="entry name" value="PHAGE INTEGRASE-RELATED"/>
    <property type="match status" value="1"/>
</dbReference>
<feature type="domain" description="Core-binding (CB)" evidence="7">
    <location>
        <begin position="202"/>
        <end position="281"/>
    </location>
</feature>
<reference evidence="9" key="1">
    <citation type="journal article" date="2019" name="Int. J. Syst. Evol. Microbiol.">
        <title>The Global Catalogue of Microorganisms (GCM) 10K type strain sequencing project: providing services to taxonomists for standard genome sequencing and annotation.</title>
        <authorList>
            <consortium name="The Broad Institute Genomics Platform"/>
            <consortium name="The Broad Institute Genome Sequencing Center for Infectious Disease"/>
            <person name="Wu L."/>
            <person name="Ma J."/>
        </authorList>
    </citation>
    <scope>NUCLEOTIDE SEQUENCE [LARGE SCALE GENOMIC DNA]</scope>
    <source>
        <strain evidence="9">CGMCC 1.10106</strain>
    </source>
</reference>
<keyword evidence="2" id="KW-0229">DNA integration</keyword>
<dbReference type="InterPro" id="IPR044068">
    <property type="entry name" value="CB"/>
</dbReference>
<dbReference type="Proteomes" id="UP000618591">
    <property type="component" value="Unassembled WGS sequence"/>
</dbReference>
<evidence type="ECO:0000313" key="8">
    <source>
        <dbReference type="EMBL" id="GGA50623.1"/>
    </source>
</evidence>
<feature type="region of interest" description="Disordered" evidence="6">
    <location>
        <begin position="175"/>
        <end position="198"/>
    </location>
</feature>
<evidence type="ECO:0000256" key="4">
    <source>
        <dbReference type="ARBA" id="ARBA00023172"/>
    </source>
</evidence>
<keyword evidence="3 5" id="KW-0238">DNA-binding</keyword>
<comment type="caution">
    <text evidence="8">The sequence shown here is derived from an EMBL/GenBank/DDBJ whole genome shotgun (WGS) entry which is preliminary data.</text>
</comment>
<evidence type="ECO:0000256" key="5">
    <source>
        <dbReference type="PROSITE-ProRule" id="PRU01248"/>
    </source>
</evidence>
<evidence type="ECO:0000256" key="6">
    <source>
        <dbReference type="SAM" id="MobiDB-lite"/>
    </source>
</evidence>
<comment type="similarity">
    <text evidence="1">Belongs to the 'phage' integrase family.</text>
</comment>
<organism evidence="8 9">
    <name type="scientific">Sphingomonas psychrolutea</name>
    <dbReference type="NCBI Taxonomy" id="1259676"/>
    <lineage>
        <taxon>Bacteria</taxon>
        <taxon>Pseudomonadati</taxon>
        <taxon>Pseudomonadota</taxon>
        <taxon>Alphaproteobacteria</taxon>
        <taxon>Sphingomonadales</taxon>
        <taxon>Sphingomonadaceae</taxon>
        <taxon>Sphingomonas</taxon>
    </lineage>
</organism>
<dbReference type="Pfam" id="PF20172">
    <property type="entry name" value="DUF6538"/>
    <property type="match status" value="1"/>
</dbReference>
<keyword evidence="4" id="KW-0233">DNA recombination</keyword>
<dbReference type="PROSITE" id="PS51900">
    <property type="entry name" value="CB"/>
    <property type="match status" value="1"/>
</dbReference>
<dbReference type="InterPro" id="IPR013762">
    <property type="entry name" value="Integrase-like_cat_sf"/>
</dbReference>
<dbReference type="InterPro" id="IPR010998">
    <property type="entry name" value="Integrase_recombinase_N"/>
</dbReference>
<evidence type="ECO:0000259" key="7">
    <source>
        <dbReference type="PROSITE" id="PS51900"/>
    </source>
</evidence>